<keyword evidence="1" id="KW-1133">Transmembrane helix</keyword>
<sequence length="87" mass="8858">GFCVGIMWPGTISLSSQKCPQGGTAMFAFLALAGDFGGTVSPAIVGSFAELAGGSLKIGLLAATVFPILLVVGLLVLNLRMKCSIRK</sequence>
<reference evidence="2" key="1">
    <citation type="journal article" date="2021" name="PeerJ">
        <title>Extensive microbial diversity within the chicken gut microbiome revealed by metagenomics and culture.</title>
        <authorList>
            <person name="Gilroy R."/>
            <person name="Ravi A."/>
            <person name="Getino M."/>
            <person name="Pursley I."/>
            <person name="Horton D.L."/>
            <person name="Alikhan N.F."/>
            <person name="Baker D."/>
            <person name="Gharbi K."/>
            <person name="Hall N."/>
            <person name="Watson M."/>
            <person name="Adriaenssens E.M."/>
            <person name="Foster-Nyarko E."/>
            <person name="Jarju S."/>
            <person name="Secka A."/>
            <person name="Antonio M."/>
            <person name="Oren A."/>
            <person name="Chaudhuri R.R."/>
            <person name="La Ragione R."/>
            <person name="Hildebrand F."/>
            <person name="Pallen M.J."/>
        </authorList>
    </citation>
    <scope>NUCLEOTIDE SEQUENCE</scope>
    <source>
        <strain evidence="2">CHK179-7159</strain>
    </source>
</reference>
<dbReference type="SUPFAM" id="SSF103473">
    <property type="entry name" value="MFS general substrate transporter"/>
    <property type="match status" value="1"/>
</dbReference>
<gene>
    <name evidence="2" type="ORF">H9717_07485</name>
</gene>
<name>A0A9D2I4U6_9FIRM</name>
<evidence type="ECO:0000256" key="1">
    <source>
        <dbReference type="SAM" id="Phobius"/>
    </source>
</evidence>
<evidence type="ECO:0000313" key="2">
    <source>
        <dbReference type="EMBL" id="HJA92945.1"/>
    </source>
</evidence>
<accession>A0A9D2I4U6</accession>
<evidence type="ECO:0000313" key="3">
    <source>
        <dbReference type="Proteomes" id="UP000886858"/>
    </source>
</evidence>
<dbReference type="AlphaFoldDB" id="A0A9D2I4U6"/>
<dbReference type="EMBL" id="DWYY01000079">
    <property type="protein sequence ID" value="HJA92945.1"/>
    <property type="molecule type" value="Genomic_DNA"/>
</dbReference>
<dbReference type="InterPro" id="IPR036259">
    <property type="entry name" value="MFS_trans_sf"/>
</dbReference>
<feature type="transmembrane region" description="Helical" evidence="1">
    <location>
        <begin position="58"/>
        <end position="79"/>
    </location>
</feature>
<feature type="non-terminal residue" evidence="2">
    <location>
        <position position="1"/>
    </location>
</feature>
<proteinExistence type="predicted"/>
<keyword evidence="1" id="KW-0812">Transmembrane</keyword>
<dbReference type="Proteomes" id="UP000886858">
    <property type="component" value="Unassembled WGS sequence"/>
</dbReference>
<comment type="caution">
    <text evidence="2">The sequence shown here is derived from an EMBL/GenBank/DDBJ whole genome shotgun (WGS) entry which is preliminary data.</text>
</comment>
<reference evidence="2" key="2">
    <citation type="submission" date="2021-04" db="EMBL/GenBank/DDBJ databases">
        <authorList>
            <person name="Gilroy R."/>
        </authorList>
    </citation>
    <scope>NUCLEOTIDE SEQUENCE</scope>
    <source>
        <strain evidence="2">CHK179-7159</strain>
    </source>
</reference>
<organism evidence="2 3">
    <name type="scientific">Candidatus Eisenbergiella merdipullorum</name>
    <dbReference type="NCBI Taxonomy" id="2838553"/>
    <lineage>
        <taxon>Bacteria</taxon>
        <taxon>Bacillati</taxon>
        <taxon>Bacillota</taxon>
        <taxon>Clostridia</taxon>
        <taxon>Lachnospirales</taxon>
        <taxon>Lachnospiraceae</taxon>
        <taxon>Eisenbergiella</taxon>
    </lineage>
</organism>
<keyword evidence="1" id="KW-0472">Membrane</keyword>
<protein>
    <submittedName>
        <fullName evidence="2">MFS transporter</fullName>
    </submittedName>
</protein>